<reference evidence="2 3" key="1">
    <citation type="journal article" date="2021" name="Genome Biol.">
        <title>AFLAP: assembly-free linkage analysis pipeline using k-mers from genome sequencing data.</title>
        <authorList>
            <person name="Fletcher K."/>
            <person name="Zhang L."/>
            <person name="Gil J."/>
            <person name="Han R."/>
            <person name="Cavanaugh K."/>
            <person name="Michelmore R."/>
        </authorList>
    </citation>
    <scope>NUCLEOTIDE SEQUENCE [LARGE SCALE GENOMIC DNA]</scope>
    <source>
        <strain evidence="2 3">SF5</strain>
    </source>
</reference>
<dbReference type="GO" id="GO:0016787">
    <property type="term" value="F:hydrolase activity"/>
    <property type="evidence" value="ECO:0007669"/>
    <property type="project" value="InterPro"/>
</dbReference>
<proteinExistence type="predicted"/>
<feature type="signal peptide" evidence="1">
    <location>
        <begin position="1"/>
        <end position="17"/>
    </location>
</feature>
<comment type="caution">
    <text evidence="2">The sequence shown here is derived from an EMBL/GenBank/DDBJ whole genome shotgun (WGS) entry which is preliminary data.</text>
</comment>
<dbReference type="RefSeq" id="XP_067823666.1">
    <property type="nucleotide sequence ID" value="XM_067959241.1"/>
</dbReference>
<protein>
    <submittedName>
        <fullName evidence="2">Uncharacterized protein</fullName>
    </submittedName>
</protein>
<feature type="chain" id="PRO_5037446886" evidence="1">
    <location>
        <begin position="18"/>
        <end position="442"/>
    </location>
</feature>
<dbReference type="InterPro" id="IPR004963">
    <property type="entry name" value="PAE/NOTUM"/>
</dbReference>
<evidence type="ECO:0000256" key="1">
    <source>
        <dbReference type="SAM" id="SignalP"/>
    </source>
</evidence>
<dbReference type="SUPFAM" id="SSF53474">
    <property type="entry name" value="alpha/beta-Hydrolases"/>
    <property type="match status" value="1"/>
</dbReference>
<dbReference type="PANTHER" id="PTHR21562:SF83">
    <property type="entry name" value="PECTIN ACETYLESTERASE 4"/>
    <property type="match status" value="1"/>
</dbReference>
<accession>A0A976NZT5</accession>
<dbReference type="KEGG" id="blac:94344912"/>
<sequence>MWQVIYLCSLAASLAQAQTSQENETCIMSDSNLCPVDDLTPSALDSSILIYPGGATRCAFDDFSDPNVSYTTNSTYFFQVFPASSTTKLMLYFQGGGACVDELTCAFSLQCMFETFSANAKPLSHGVLNRSNEENSFNDYNIVHLPYCTGDLHIGNSVKSDRSSGLDALLNMPECLGRNMTLHQNGYNNTKAVLDWAVENYPDPDEIIITGYSAGALGAQMLSALVADTWQVNENDIRYSVLSDSYVGVLHKDEAGGKILSYYGSCDVDLKLTDSLQDQCEESSLSFIDIVTHMILYTPSAQWLFLQSMYDQVQRYFYQLVKDGILGYPFPDLISGEDFYTKVTAIMDEYKNISDNISTFEVNNSQHVFMTDNEYYDNVIRTPGGDSLGDYLEKWLVANSSVDDDASTSASSGGGDTNQSAAIHLQHALLLTFIVIIAMLVQ</sequence>
<dbReference type="Proteomes" id="UP000294530">
    <property type="component" value="Unassembled WGS sequence"/>
</dbReference>
<dbReference type="AlphaFoldDB" id="A0A976NZT5"/>
<dbReference type="GeneID" id="94344912"/>
<name>A0A976NZT5_BRELC</name>
<dbReference type="InterPro" id="IPR029058">
    <property type="entry name" value="AB_hydrolase_fold"/>
</dbReference>
<organism evidence="2 3">
    <name type="scientific">Bremia lactucae</name>
    <name type="common">Lettuce downy mildew</name>
    <dbReference type="NCBI Taxonomy" id="4779"/>
    <lineage>
        <taxon>Eukaryota</taxon>
        <taxon>Sar</taxon>
        <taxon>Stramenopiles</taxon>
        <taxon>Oomycota</taxon>
        <taxon>Peronosporomycetes</taxon>
        <taxon>Peronosporales</taxon>
        <taxon>Peronosporaceae</taxon>
        <taxon>Bremia</taxon>
    </lineage>
</organism>
<gene>
    <name evidence="2" type="ORF">CCR75_001136</name>
</gene>
<evidence type="ECO:0000313" key="3">
    <source>
        <dbReference type="Proteomes" id="UP000294530"/>
    </source>
</evidence>
<evidence type="ECO:0000313" key="2">
    <source>
        <dbReference type="EMBL" id="TDH74168.1"/>
    </source>
</evidence>
<dbReference type="Pfam" id="PF03283">
    <property type="entry name" value="PAE"/>
    <property type="match status" value="1"/>
</dbReference>
<keyword evidence="3" id="KW-1185">Reference proteome</keyword>
<dbReference type="EMBL" id="SHOA02000018">
    <property type="protein sequence ID" value="TDH74168.1"/>
    <property type="molecule type" value="Genomic_DNA"/>
</dbReference>
<dbReference type="PANTHER" id="PTHR21562">
    <property type="entry name" value="NOTUM-RELATED"/>
    <property type="match status" value="1"/>
</dbReference>
<dbReference type="OrthoDB" id="2015280at2759"/>
<keyword evidence="1" id="KW-0732">Signal</keyword>